<organism evidence="1 2">
    <name type="scientific">Paenibacillus larvae subsp. pulvifaciens</name>
    <dbReference type="NCBI Taxonomy" id="1477"/>
    <lineage>
        <taxon>Bacteria</taxon>
        <taxon>Bacillati</taxon>
        <taxon>Bacillota</taxon>
        <taxon>Bacilli</taxon>
        <taxon>Bacillales</taxon>
        <taxon>Paenibacillaceae</taxon>
        <taxon>Paenibacillus</taxon>
    </lineage>
</organism>
<reference evidence="1 2" key="1">
    <citation type="submission" date="2017-03" db="EMBL/GenBank/DDBJ databases">
        <title>Paenibacillus larvae genome sequencing.</title>
        <authorList>
            <person name="Dingman D.W."/>
        </authorList>
    </citation>
    <scope>NUCLEOTIDE SEQUENCE [LARGE SCALE GENOMIC DNA]</scope>
    <source>
        <strain evidence="1 2">SAG 10367</strain>
    </source>
</reference>
<gene>
    <name evidence="1" type="ORF">B7C51_05270</name>
</gene>
<sequence length="352" mass="40278">MTKIKFFLGFIVMLSIGWMIYFNNTSQQEESPINVKELTKDDVTIVSNNNKNLNEFNTIENADTSTVYTLGLDFIPDQNEISMEEDYITPYLLLKNGSSDVIRGTYVIESGKEGNKISLVALQGLQNAKIRPRNSEEWCSSLIVPYEKNSQTEVDIEISWDSNQSQKDLFIIPLDHGMNNYHNDSFIGSARAPVFLNKPDISKELIDKQSSLIQKDLPQNRYPNARLADGDKQIIHTVFDNGKTYLTKPFTYLKLESVPYDDTISLLLIDETGKIDVLEKELQIKAGKETYVDLSKIPSILETADKKKYIFLANNFNEESLADFKAVEQNKKPFFTTFHILIELFPQQQLKK</sequence>
<dbReference type="RefSeq" id="WP_024093486.1">
    <property type="nucleotide sequence ID" value="NZ_CP020557.1"/>
</dbReference>
<evidence type="ECO:0000313" key="1">
    <source>
        <dbReference type="EMBL" id="ARF67364.1"/>
    </source>
</evidence>
<evidence type="ECO:0000313" key="2">
    <source>
        <dbReference type="Proteomes" id="UP000192727"/>
    </source>
</evidence>
<dbReference type="Proteomes" id="UP000192727">
    <property type="component" value="Chromosome"/>
</dbReference>
<accession>A0A1V0UQ96</accession>
<dbReference type="AlphaFoldDB" id="A0A1V0UQ96"/>
<protein>
    <submittedName>
        <fullName evidence="1">Uncharacterized protein</fullName>
    </submittedName>
</protein>
<proteinExistence type="predicted"/>
<name>A0A1V0UQ96_9BACL</name>
<dbReference type="EMBL" id="CP020557">
    <property type="protein sequence ID" value="ARF67364.1"/>
    <property type="molecule type" value="Genomic_DNA"/>
</dbReference>